<dbReference type="OrthoDB" id="9809047at2"/>
<dbReference type="PRINTS" id="PR00107">
    <property type="entry name" value="PHOSPHOCPHPR"/>
</dbReference>
<dbReference type="RefSeq" id="WP_108717833.1">
    <property type="nucleotide sequence ID" value="NZ_DAMDJA010000163.1"/>
</dbReference>
<dbReference type="Gene3D" id="3.30.1340.10">
    <property type="entry name" value="HPr-like"/>
    <property type="match status" value="1"/>
</dbReference>
<comment type="function">
    <text evidence="1">General (non sugar-specific) component of the phosphoenolpyruvate-dependent sugar phosphotransferase system (sugar PTS). This major carbohydrate active-transport system catalyzes the phosphorylation of incoming sugar substrates concomitantly with their translocation across the cell membrane. The phosphoryl group from phosphoenolpyruvate (PEP) is transferred to the phosphoryl carrier protein HPr by enzyme I. Phospho-HPr then transfers it to the PTS EIIA domain.</text>
</comment>
<evidence type="ECO:0000256" key="2">
    <source>
        <dbReference type="ARBA" id="ARBA00004496"/>
    </source>
</evidence>
<dbReference type="AlphaFoldDB" id="A0A5C5BDM5"/>
<keyword evidence="4" id="KW-0963">Cytoplasm</keyword>
<evidence type="ECO:0000313" key="8">
    <source>
        <dbReference type="Proteomes" id="UP000313849"/>
    </source>
</evidence>
<dbReference type="Proteomes" id="UP000313849">
    <property type="component" value="Unassembled WGS sequence"/>
</dbReference>
<dbReference type="Pfam" id="PF00381">
    <property type="entry name" value="PTS-HPr"/>
    <property type="match status" value="1"/>
</dbReference>
<dbReference type="EMBL" id="VENP01000006">
    <property type="protein sequence ID" value="TNU76533.1"/>
    <property type="molecule type" value="Genomic_DNA"/>
</dbReference>
<dbReference type="GO" id="GO:0009401">
    <property type="term" value="P:phosphoenolpyruvate-dependent sugar phosphotransferase system"/>
    <property type="evidence" value="ECO:0007669"/>
    <property type="project" value="UniProtKB-KW"/>
</dbReference>
<dbReference type="GO" id="GO:0005737">
    <property type="term" value="C:cytoplasm"/>
    <property type="evidence" value="ECO:0007669"/>
    <property type="project" value="UniProtKB-SubCell"/>
</dbReference>
<evidence type="ECO:0000259" key="6">
    <source>
        <dbReference type="PROSITE" id="PS51350"/>
    </source>
</evidence>
<reference evidence="7 8" key="1">
    <citation type="submission" date="2019-06" db="EMBL/GenBank/DDBJ databases">
        <title>Draft genome sequence of Miniimonas arenae KCTC 19750T isolated from sea sand.</title>
        <authorList>
            <person name="Park S.-J."/>
        </authorList>
    </citation>
    <scope>NUCLEOTIDE SEQUENCE [LARGE SCALE GENOMIC DNA]</scope>
    <source>
        <strain evidence="7 8">KCTC 19750</strain>
    </source>
</reference>
<accession>A0A5C5BDM5</accession>
<keyword evidence="8" id="KW-1185">Reference proteome</keyword>
<evidence type="ECO:0000256" key="3">
    <source>
        <dbReference type="ARBA" id="ARBA00020422"/>
    </source>
</evidence>
<evidence type="ECO:0000256" key="5">
    <source>
        <dbReference type="ARBA" id="ARBA00022683"/>
    </source>
</evidence>
<proteinExistence type="predicted"/>
<comment type="subcellular location">
    <subcellularLocation>
        <location evidence="2">Cytoplasm</location>
    </subcellularLocation>
</comment>
<comment type="caution">
    <text evidence="7">The sequence shown here is derived from an EMBL/GenBank/DDBJ whole genome shotgun (WGS) entry which is preliminary data.</text>
</comment>
<protein>
    <recommendedName>
        <fullName evidence="3">Phosphocarrier protein HPr</fullName>
    </recommendedName>
</protein>
<dbReference type="PANTHER" id="PTHR33705">
    <property type="entry name" value="PHOSPHOCARRIER PROTEIN HPR"/>
    <property type="match status" value="1"/>
</dbReference>
<feature type="domain" description="HPr" evidence="6">
    <location>
        <begin position="1"/>
        <end position="86"/>
    </location>
</feature>
<evidence type="ECO:0000256" key="4">
    <source>
        <dbReference type="ARBA" id="ARBA00022490"/>
    </source>
</evidence>
<dbReference type="SUPFAM" id="SSF55594">
    <property type="entry name" value="HPr-like"/>
    <property type="match status" value="1"/>
</dbReference>
<sequence length="86" mass="8449">MAARTVTVGSSSGLHARPASLVAAAAAEAAEPVLIARVGEEGVDASSILMLMSLGIGAGEEVELTSDDEAGLDKVAELVAADLDAS</sequence>
<dbReference type="InterPro" id="IPR000032">
    <property type="entry name" value="HPr-like"/>
</dbReference>
<dbReference type="InterPro" id="IPR001020">
    <property type="entry name" value="PTS_HPr_His_P_site"/>
</dbReference>
<organism evidence="7 8">
    <name type="scientific">Miniimonas arenae</name>
    <dbReference type="NCBI Taxonomy" id="676201"/>
    <lineage>
        <taxon>Bacteria</taxon>
        <taxon>Bacillati</taxon>
        <taxon>Actinomycetota</taxon>
        <taxon>Actinomycetes</taxon>
        <taxon>Micrococcales</taxon>
        <taxon>Beutenbergiaceae</taxon>
        <taxon>Miniimonas</taxon>
    </lineage>
</organism>
<evidence type="ECO:0000256" key="1">
    <source>
        <dbReference type="ARBA" id="ARBA00003681"/>
    </source>
</evidence>
<dbReference type="PROSITE" id="PS51350">
    <property type="entry name" value="PTS_HPR_DOM"/>
    <property type="match status" value="1"/>
</dbReference>
<dbReference type="InterPro" id="IPR035895">
    <property type="entry name" value="HPr-like_sf"/>
</dbReference>
<name>A0A5C5BDM5_9MICO</name>
<dbReference type="CDD" id="cd00367">
    <property type="entry name" value="PTS-HPr_like"/>
    <property type="match status" value="1"/>
</dbReference>
<keyword evidence="5" id="KW-0598">Phosphotransferase system</keyword>
<evidence type="ECO:0000313" key="7">
    <source>
        <dbReference type="EMBL" id="TNU76533.1"/>
    </source>
</evidence>
<dbReference type="PANTHER" id="PTHR33705:SF2">
    <property type="entry name" value="PHOSPHOCARRIER PROTEIN NPR"/>
    <property type="match status" value="1"/>
</dbReference>
<gene>
    <name evidence="7" type="ORF">FH969_03115</name>
</gene>
<dbReference type="InterPro" id="IPR050399">
    <property type="entry name" value="HPr"/>
</dbReference>
<dbReference type="NCBIfam" id="TIGR01003">
    <property type="entry name" value="PTS_HPr_family"/>
    <property type="match status" value="1"/>
</dbReference>
<dbReference type="PROSITE" id="PS00369">
    <property type="entry name" value="PTS_HPR_HIS"/>
    <property type="match status" value="1"/>
</dbReference>